<evidence type="ECO:0000256" key="2">
    <source>
        <dbReference type="ARBA" id="ARBA00022729"/>
    </source>
</evidence>
<accession>A0A1G6SL42</accession>
<keyword evidence="2 3" id="KW-0732">Signal</keyword>
<dbReference type="Proteomes" id="UP000199467">
    <property type="component" value="Unassembled WGS sequence"/>
</dbReference>
<feature type="domain" description="Solute-binding protein family 3/N-terminal" evidence="4">
    <location>
        <begin position="31"/>
        <end position="239"/>
    </location>
</feature>
<sequence>MPRRFCLIFIALLWLHAAHAAEARQRVHVGYYEFPPYSYTDAQGQPSGSGLELAARLLDEAGYQADFRSYPGARLYSGLLDGSIHIWAGASGKPELVEHTLEGKHLLGEITLNLYFRHDTPAPRIPDDLQDRGVILITGYSYWQDVNQWLTDPARNITHHRTANHTSALEMLQRRRGDYLLDYEAPVEQAKRTLGMGELPFVEVQRLPLRLIYSRRAPDAERLRDDLDRAYQRLQDAGEDLQLY</sequence>
<gene>
    <name evidence="5" type="ORF">SAMN05216576_1124</name>
</gene>
<proteinExistence type="inferred from homology"/>
<feature type="chain" id="PRO_5041410876" evidence="3">
    <location>
        <begin position="21"/>
        <end position="244"/>
    </location>
</feature>
<evidence type="ECO:0000256" key="3">
    <source>
        <dbReference type="SAM" id="SignalP"/>
    </source>
</evidence>
<dbReference type="RefSeq" id="WP_090337085.1">
    <property type="nucleotide sequence ID" value="NZ_FMZQ01000012.1"/>
</dbReference>
<dbReference type="PANTHER" id="PTHR35936:SF6">
    <property type="entry name" value="AMINO ACID ABC TRANSPORTER SUBSTRATE-BINDING PAAT FAMILY PROTEIN"/>
    <property type="match status" value="1"/>
</dbReference>
<evidence type="ECO:0000259" key="4">
    <source>
        <dbReference type="Pfam" id="PF00497"/>
    </source>
</evidence>
<name>A0A1G6SL42_9GAMM</name>
<dbReference type="InterPro" id="IPR001638">
    <property type="entry name" value="Solute-binding_3/MltF_N"/>
</dbReference>
<organism evidence="5 6">
    <name type="scientific">Ectopseudomonas chengduensis</name>
    <dbReference type="NCBI Taxonomy" id="489632"/>
    <lineage>
        <taxon>Bacteria</taxon>
        <taxon>Pseudomonadati</taxon>
        <taxon>Pseudomonadota</taxon>
        <taxon>Gammaproteobacteria</taxon>
        <taxon>Pseudomonadales</taxon>
        <taxon>Pseudomonadaceae</taxon>
        <taxon>Ectopseudomonas</taxon>
    </lineage>
</organism>
<comment type="similarity">
    <text evidence="1">Belongs to the bacterial solute-binding protein 3 family.</text>
</comment>
<reference evidence="6" key="1">
    <citation type="submission" date="2016-10" db="EMBL/GenBank/DDBJ databases">
        <authorList>
            <person name="Varghese N."/>
            <person name="Submissions S."/>
        </authorList>
    </citation>
    <scope>NUCLEOTIDE SEQUENCE [LARGE SCALE GENOMIC DNA]</scope>
    <source>
        <strain evidence="6">DSM 26382</strain>
    </source>
</reference>
<dbReference type="Gene3D" id="3.40.190.10">
    <property type="entry name" value="Periplasmic binding protein-like II"/>
    <property type="match status" value="2"/>
</dbReference>
<dbReference type="SUPFAM" id="SSF53850">
    <property type="entry name" value="Periplasmic binding protein-like II"/>
    <property type="match status" value="1"/>
</dbReference>
<keyword evidence="6" id="KW-1185">Reference proteome</keyword>
<dbReference type="AlphaFoldDB" id="A0A1G6SL42"/>
<dbReference type="EMBL" id="FMZQ01000012">
    <property type="protein sequence ID" value="SDD17351.1"/>
    <property type="molecule type" value="Genomic_DNA"/>
</dbReference>
<protein>
    <submittedName>
        <fullName evidence="5">Polar amino acid transport system substrate-binding protein</fullName>
    </submittedName>
</protein>
<evidence type="ECO:0000256" key="1">
    <source>
        <dbReference type="ARBA" id="ARBA00010333"/>
    </source>
</evidence>
<dbReference type="Pfam" id="PF00497">
    <property type="entry name" value="SBP_bac_3"/>
    <property type="match status" value="1"/>
</dbReference>
<dbReference type="PANTHER" id="PTHR35936">
    <property type="entry name" value="MEMBRANE-BOUND LYTIC MUREIN TRANSGLYCOSYLASE F"/>
    <property type="match status" value="1"/>
</dbReference>
<evidence type="ECO:0000313" key="5">
    <source>
        <dbReference type="EMBL" id="SDD17351.1"/>
    </source>
</evidence>
<evidence type="ECO:0000313" key="6">
    <source>
        <dbReference type="Proteomes" id="UP000199467"/>
    </source>
</evidence>
<feature type="signal peptide" evidence="3">
    <location>
        <begin position="1"/>
        <end position="20"/>
    </location>
</feature>